<dbReference type="InterPro" id="IPR052698">
    <property type="entry name" value="MoCofactor_Util/Proc"/>
</dbReference>
<dbReference type="InterPro" id="IPR027051">
    <property type="entry name" value="XdhC_Rossmann_dom"/>
</dbReference>
<dbReference type="PANTHER" id="PTHR30388">
    <property type="entry name" value="ALDEHYDE OXIDOREDUCTASE MOLYBDENUM COFACTOR ASSEMBLY PROTEIN"/>
    <property type="match status" value="1"/>
</dbReference>
<dbReference type="EMBL" id="FPIY01000001">
    <property type="protein sequence ID" value="SFW19495.1"/>
    <property type="molecule type" value="Genomic_DNA"/>
</dbReference>
<dbReference type="OrthoDB" id="9773039at2"/>
<proteinExistence type="predicted"/>
<dbReference type="InterPro" id="IPR003777">
    <property type="entry name" value="XdhC_CoxI"/>
</dbReference>
<dbReference type="Pfam" id="PF13478">
    <property type="entry name" value="XdhC_C"/>
    <property type="match status" value="1"/>
</dbReference>
<organism evidence="3 4">
    <name type="scientific">Cellulophaga fucicola</name>
    <dbReference type="NCBI Taxonomy" id="76595"/>
    <lineage>
        <taxon>Bacteria</taxon>
        <taxon>Pseudomonadati</taxon>
        <taxon>Bacteroidota</taxon>
        <taxon>Flavobacteriia</taxon>
        <taxon>Flavobacteriales</taxon>
        <taxon>Flavobacteriaceae</taxon>
        <taxon>Cellulophaga</taxon>
    </lineage>
</organism>
<reference evidence="4" key="1">
    <citation type="submission" date="2016-11" db="EMBL/GenBank/DDBJ databases">
        <authorList>
            <person name="Varghese N."/>
            <person name="Submissions S."/>
        </authorList>
    </citation>
    <scope>NUCLEOTIDE SEQUENCE [LARGE SCALE GENOMIC DNA]</scope>
    <source>
        <strain evidence="4">DSM 24786</strain>
    </source>
</reference>
<evidence type="ECO:0000313" key="3">
    <source>
        <dbReference type="EMBL" id="SFW19495.1"/>
    </source>
</evidence>
<keyword evidence="4" id="KW-1185">Reference proteome</keyword>
<sequence>MTHELKKILTAFTIAKEQGKKAVLATVVALDGSSYRRPGVRMLILDSGETIGAVSGGCVEKEVIRQADSVFKTNIAKVMTYDGRYRLGCEGILYILIETFNPSTDFVTTFWSTIKNRTNFSVSSYYEKKDAKNLSYGSIFTFLDEKIAVSNSFTKNDELPIFNQNLEPCFRLLVVGAEHDAVQLTSYAALTGWEVTVCTIPNEEKQLSDFPGAEILQVTTPENLDVSAIDKQTAVVLMTHSYVKDLQYLLTLKNTNPVYLGLLGPATRREKLLNEFIEHYPEVTEEFLDVIHGPAGLNIGAETPQEISIAIVAEILTVIRKREPIQLKDKIGKIHN</sequence>
<evidence type="ECO:0000313" key="4">
    <source>
        <dbReference type="Proteomes" id="UP000183257"/>
    </source>
</evidence>
<dbReference type="Proteomes" id="UP000183257">
    <property type="component" value="Unassembled WGS sequence"/>
</dbReference>
<dbReference type="RefSeq" id="WP_072302096.1">
    <property type="nucleotide sequence ID" value="NZ_FPIY01000001.1"/>
</dbReference>
<feature type="domain" description="XdhC- CoxI" evidence="1">
    <location>
        <begin position="17"/>
        <end position="82"/>
    </location>
</feature>
<dbReference type="PANTHER" id="PTHR30388:SF6">
    <property type="entry name" value="XANTHINE DEHYDROGENASE SUBUNIT A-RELATED"/>
    <property type="match status" value="1"/>
</dbReference>
<evidence type="ECO:0000259" key="2">
    <source>
        <dbReference type="Pfam" id="PF13478"/>
    </source>
</evidence>
<dbReference type="STRING" id="76595.SAMN05660313_00420"/>
<accession>A0A1K1M8R5</accession>
<dbReference type="AlphaFoldDB" id="A0A1K1M8R5"/>
<feature type="domain" description="XdhC Rossmann" evidence="2">
    <location>
        <begin position="172"/>
        <end position="315"/>
    </location>
</feature>
<name>A0A1K1M8R5_9FLAO</name>
<dbReference type="Gene3D" id="3.40.50.720">
    <property type="entry name" value="NAD(P)-binding Rossmann-like Domain"/>
    <property type="match status" value="1"/>
</dbReference>
<protein>
    <submittedName>
        <fullName evidence="3">Xanthine and CO dehydrogenase maturation factor, XdhC/CoxF family</fullName>
    </submittedName>
</protein>
<evidence type="ECO:0000259" key="1">
    <source>
        <dbReference type="Pfam" id="PF02625"/>
    </source>
</evidence>
<dbReference type="Pfam" id="PF02625">
    <property type="entry name" value="XdhC_CoxI"/>
    <property type="match status" value="1"/>
</dbReference>
<gene>
    <name evidence="3" type="ORF">SAMN05660313_00420</name>
</gene>